<dbReference type="RefSeq" id="WP_120684277.1">
    <property type="nucleotide sequence ID" value="NZ_RBAL01000022.1"/>
</dbReference>
<name>A0A3A9YNM2_9ACTN</name>
<keyword evidence="3" id="KW-1185">Reference proteome</keyword>
<feature type="compositionally biased region" description="Basic and acidic residues" evidence="1">
    <location>
        <begin position="39"/>
        <end position="73"/>
    </location>
</feature>
<dbReference type="EMBL" id="RBAL01000022">
    <property type="protein sequence ID" value="RKN37768.1"/>
    <property type="molecule type" value="Genomic_DNA"/>
</dbReference>
<accession>A0A3A9YNM2</accession>
<organism evidence="2 3">
    <name type="scientific">Streptomyces hoynatensis</name>
    <dbReference type="NCBI Taxonomy" id="1141874"/>
    <lineage>
        <taxon>Bacteria</taxon>
        <taxon>Bacillati</taxon>
        <taxon>Actinomycetota</taxon>
        <taxon>Actinomycetes</taxon>
        <taxon>Kitasatosporales</taxon>
        <taxon>Streptomycetaceae</taxon>
        <taxon>Streptomyces</taxon>
    </lineage>
</organism>
<dbReference type="AlphaFoldDB" id="A0A3A9YNM2"/>
<feature type="region of interest" description="Disordered" evidence="1">
    <location>
        <begin position="1"/>
        <end position="73"/>
    </location>
</feature>
<evidence type="ECO:0000256" key="1">
    <source>
        <dbReference type="SAM" id="MobiDB-lite"/>
    </source>
</evidence>
<evidence type="ECO:0008006" key="4">
    <source>
        <dbReference type="Google" id="ProtNLM"/>
    </source>
</evidence>
<dbReference type="OrthoDB" id="4328151at2"/>
<feature type="compositionally biased region" description="Basic and acidic residues" evidence="1">
    <location>
        <begin position="1"/>
        <end position="29"/>
    </location>
</feature>
<evidence type="ECO:0000313" key="3">
    <source>
        <dbReference type="Proteomes" id="UP000272474"/>
    </source>
</evidence>
<protein>
    <recommendedName>
        <fullName evidence="4">Antitoxin</fullName>
    </recommendedName>
</protein>
<sequence length="73" mass="8718">MGIADQFRDRAKELQRRAKEAMGNDEEARRRRSQMKNDLLQRGKEAHRRAVDRARENTRENERGRDEPEDPGR</sequence>
<gene>
    <name evidence="2" type="ORF">D7294_26815</name>
</gene>
<reference evidence="2 3" key="1">
    <citation type="journal article" date="2014" name="Int. J. Syst. Evol. Microbiol.">
        <title>Streptomyces hoynatensis sp. nov., isolated from deep marine sediment.</title>
        <authorList>
            <person name="Veyisoglu A."/>
            <person name="Sahin N."/>
        </authorList>
    </citation>
    <scope>NUCLEOTIDE SEQUENCE [LARGE SCALE GENOMIC DNA]</scope>
    <source>
        <strain evidence="2 3">KCTC 29097</strain>
    </source>
</reference>
<dbReference type="Proteomes" id="UP000272474">
    <property type="component" value="Unassembled WGS sequence"/>
</dbReference>
<proteinExistence type="predicted"/>
<comment type="caution">
    <text evidence="2">The sequence shown here is derived from an EMBL/GenBank/DDBJ whole genome shotgun (WGS) entry which is preliminary data.</text>
</comment>
<evidence type="ECO:0000313" key="2">
    <source>
        <dbReference type="EMBL" id="RKN37768.1"/>
    </source>
</evidence>